<keyword evidence="3" id="KW-0560">Oxidoreductase</keyword>
<dbReference type="AlphaFoldDB" id="A0A1Y0EEU6"/>
<feature type="domain" description="Amine oxidase" evidence="2">
    <location>
        <begin position="12"/>
        <end position="79"/>
    </location>
</feature>
<reference evidence="3 4" key="1">
    <citation type="submission" date="2017-05" db="EMBL/GenBank/DDBJ databases">
        <title>Genome Sequence of Loktanella vestfoldensis Strain SMR4r Isolated from a Culture of the Diatom Skeletonema marinoi.</title>
        <authorList>
            <person name="Topel M."/>
            <person name="Pinder M.I.M."/>
            <person name="Johansson O.N."/>
            <person name="Kourtchenko O."/>
            <person name="Godhe A."/>
            <person name="Clarke A.K."/>
        </authorList>
    </citation>
    <scope>NUCLEOTIDE SEQUENCE [LARGE SCALE GENOMIC DNA]</scope>
    <source>
        <strain evidence="3 4">SMR4r</strain>
    </source>
</reference>
<organism evidence="3 4">
    <name type="scientific">Yoonia vestfoldensis</name>
    <dbReference type="NCBI Taxonomy" id="245188"/>
    <lineage>
        <taxon>Bacteria</taxon>
        <taxon>Pseudomonadati</taxon>
        <taxon>Pseudomonadota</taxon>
        <taxon>Alphaproteobacteria</taxon>
        <taxon>Rhodobacterales</taxon>
        <taxon>Paracoccaceae</taxon>
        <taxon>Yoonia</taxon>
    </lineage>
</organism>
<dbReference type="SUPFAM" id="SSF54373">
    <property type="entry name" value="FAD-linked reductases, C-terminal domain"/>
    <property type="match status" value="1"/>
</dbReference>
<dbReference type="EMBL" id="CP021431">
    <property type="protein sequence ID" value="ARU02114.1"/>
    <property type="molecule type" value="Genomic_DNA"/>
</dbReference>
<dbReference type="PANTHER" id="PTHR43563">
    <property type="entry name" value="AMINE OXIDASE"/>
    <property type="match status" value="1"/>
</dbReference>
<name>A0A1Y0EEU6_9RHOB</name>
<dbReference type="GO" id="GO:0050232">
    <property type="term" value="F:putrescine oxidase activity"/>
    <property type="evidence" value="ECO:0007669"/>
    <property type="project" value="UniProtKB-EC"/>
</dbReference>
<feature type="domain" description="Amine oxidase" evidence="2">
    <location>
        <begin position="94"/>
        <end position="344"/>
    </location>
</feature>
<protein>
    <submittedName>
        <fullName evidence="3">Putrescine oxidase</fullName>
        <ecNumber evidence="3">1.4.3.10</ecNumber>
    </submittedName>
</protein>
<dbReference type="InterPro" id="IPR002937">
    <property type="entry name" value="Amino_oxidase"/>
</dbReference>
<accession>A0A1Y0EEU6</accession>
<dbReference type="Pfam" id="PF01593">
    <property type="entry name" value="Amino_oxidase"/>
    <property type="match status" value="2"/>
</dbReference>
<dbReference type="Gene3D" id="3.90.660.10">
    <property type="match status" value="1"/>
</dbReference>
<evidence type="ECO:0000313" key="4">
    <source>
        <dbReference type="Proteomes" id="UP000195273"/>
    </source>
</evidence>
<dbReference type="InterPro" id="IPR050703">
    <property type="entry name" value="Flavin_MAO"/>
</dbReference>
<gene>
    <name evidence="3" type="primary">puo</name>
    <name evidence="3" type="ORF">LOKVESSMR4R_02823</name>
</gene>
<dbReference type="RefSeq" id="WP_087209565.1">
    <property type="nucleotide sequence ID" value="NZ_CP021431.1"/>
</dbReference>
<dbReference type="SUPFAM" id="SSF51905">
    <property type="entry name" value="FAD/NAD(P)-binding domain"/>
    <property type="match status" value="1"/>
</dbReference>
<evidence type="ECO:0000313" key="3">
    <source>
        <dbReference type="EMBL" id="ARU02114.1"/>
    </source>
</evidence>
<dbReference type="Proteomes" id="UP000195273">
    <property type="component" value="Chromosome"/>
</dbReference>
<dbReference type="Gene3D" id="3.50.50.60">
    <property type="entry name" value="FAD/NAD(P)-binding domain"/>
    <property type="match status" value="2"/>
</dbReference>
<dbReference type="STRING" id="1122181.GCA_000382265_00337"/>
<evidence type="ECO:0000256" key="1">
    <source>
        <dbReference type="ARBA" id="ARBA00005995"/>
    </source>
</evidence>
<dbReference type="PANTHER" id="PTHR43563:SF1">
    <property type="entry name" value="AMINE OXIDASE [FLAVIN-CONTAINING] B"/>
    <property type="match status" value="1"/>
</dbReference>
<evidence type="ECO:0000259" key="2">
    <source>
        <dbReference type="Pfam" id="PF01593"/>
    </source>
</evidence>
<sequence>MKTSTLIIGGGLTGLSLAYRLQMAGQDFLLVEARDRFGGRIASLYVDGEGFDLGPSWVWPGQARIAALCDHLGLALFAQHAQGVQLYEHPDGQIIRDQGFMSMAGSLRITGGTGALVAALVARLDPARLLIDAPVQQVSDSGASLQDGRAISADRVVIAIPPRLAAGLAYTQALPADALRALAGVPVWMGAHAKCVAVYDTPFWRAAGLSGDAASRRGPLAEIHDASPARGPLGALFGFVGVPADLRAQTDLRAPVIAQLVHLFGPQAASPRALQIMDWSREAFTATPADASPPPGHPAYLLPAALRQVADHRIIFACAELTTDNGGLIEGALAAAERAARLILPG</sequence>
<dbReference type="OrthoDB" id="337830at2"/>
<dbReference type="InterPro" id="IPR036188">
    <property type="entry name" value="FAD/NAD-bd_sf"/>
</dbReference>
<dbReference type="EC" id="1.4.3.10" evidence="3"/>
<keyword evidence="4" id="KW-1185">Reference proteome</keyword>
<dbReference type="KEGG" id="lvs:LOKVESSMR4R_02823"/>
<comment type="similarity">
    <text evidence="1">Belongs to the flavin monoamine oxidase family.</text>
</comment>
<proteinExistence type="inferred from homology"/>